<evidence type="ECO:0000256" key="8">
    <source>
        <dbReference type="ARBA" id="ARBA00022679"/>
    </source>
</evidence>
<evidence type="ECO:0000259" key="18">
    <source>
        <dbReference type="Pfam" id="PF02706"/>
    </source>
</evidence>
<dbReference type="InterPro" id="IPR005702">
    <property type="entry name" value="Wzc-like_C"/>
</dbReference>
<evidence type="ECO:0000313" key="21">
    <source>
        <dbReference type="Proteomes" id="UP000563898"/>
    </source>
</evidence>
<evidence type="ECO:0000256" key="15">
    <source>
        <dbReference type="ARBA" id="ARBA00023137"/>
    </source>
</evidence>
<evidence type="ECO:0000256" key="9">
    <source>
        <dbReference type="ARBA" id="ARBA00022692"/>
    </source>
</evidence>
<evidence type="ECO:0000256" key="17">
    <source>
        <dbReference type="SAM" id="Phobius"/>
    </source>
</evidence>
<dbReference type="GO" id="GO:0005524">
    <property type="term" value="F:ATP binding"/>
    <property type="evidence" value="ECO:0007669"/>
    <property type="project" value="UniProtKB-KW"/>
</dbReference>
<keyword evidence="6" id="KW-1003">Cell membrane</keyword>
<evidence type="ECO:0000256" key="3">
    <source>
        <dbReference type="ARBA" id="ARBA00007316"/>
    </source>
</evidence>
<keyword evidence="9 17" id="KW-0812">Transmembrane</keyword>
<dbReference type="Pfam" id="PF02706">
    <property type="entry name" value="Wzz"/>
    <property type="match status" value="1"/>
</dbReference>
<dbReference type="PANTHER" id="PTHR32309">
    <property type="entry name" value="TYROSINE-PROTEIN KINASE"/>
    <property type="match status" value="1"/>
</dbReference>
<feature type="domain" description="Polysaccharide chain length determinant N-terminal" evidence="18">
    <location>
        <begin position="2"/>
        <end position="83"/>
    </location>
</feature>
<evidence type="ECO:0000256" key="13">
    <source>
        <dbReference type="ARBA" id="ARBA00022989"/>
    </source>
</evidence>
<name>A0A846WHQ1_9ACTN</name>
<comment type="similarity">
    <text evidence="4">Belongs to the etk/wzc family.</text>
</comment>
<feature type="transmembrane region" description="Helical" evidence="17">
    <location>
        <begin position="172"/>
        <end position="189"/>
    </location>
</feature>
<reference evidence="20 21" key="1">
    <citation type="submission" date="2020-04" db="EMBL/GenBank/DDBJ databases">
        <title>MicrobeNet Type strains.</title>
        <authorList>
            <person name="Nicholson A.C."/>
        </authorList>
    </citation>
    <scope>NUCLEOTIDE SEQUENCE [LARGE SCALE GENOMIC DNA]</scope>
    <source>
        <strain evidence="20 21">ATCC BAA-14</strain>
    </source>
</reference>
<keyword evidence="7" id="KW-0997">Cell inner membrane</keyword>
<keyword evidence="11 20" id="KW-0418">Kinase</keyword>
<dbReference type="EMBL" id="JAAXPC010000001">
    <property type="protein sequence ID" value="NKY00433.1"/>
    <property type="molecule type" value="Genomic_DNA"/>
</dbReference>
<dbReference type="InterPro" id="IPR025669">
    <property type="entry name" value="AAA_dom"/>
</dbReference>
<evidence type="ECO:0000313" key="20">
    <source>
        <dbReference type="EMBL" id="NKY00433.1"/>
    </source>
</evidence>
<comment type="caution">
    <text evidence="20">The sequence shown here is derived from an EMBL/GenBank/DDBJ whole genome shotgun (WGS) entry which is preliminary data.</text>
</comment>
<evidence type="ECO:0000256" key="12">
    <source>
        <dbReference type="ARBA" id="ARBA00022840"/>
    </source>
</evidence>
<dbReference type="AlphaFoldDB" id="A0A846WHQ1"/>
<keyword evidence="13 17" id="KW-1133">Transmembrane helix</keyword>
<keyword evidence="15" id="KW-0829">Tyrosine-protein kinase</keyword>
<protein>
    <recommendedName>
        <fullName evidence="5">non-specific protein-tyrosine kinase</fullName>
        <ecNumber evidence="5">2.7.10.2</ecNumber>
    </recommendedName>
</protein>
<dbReference type="InterPro" id="IPR050445">
    <property type="entry name" value="Bact_polysacc_biosynth/exp"/>
</dbReference>
<keyword evidence="12" id="KW-0067">ATP-binding</keyword>
<proteinExistence type="inferred from homology"/>
<keyword evidence="10" id="KW-0547">Nucleotide-binding</keyword>
<comment type="similarity">
    <text evidence="2">Belongs to the CpsC/CapA family.</text>
</comment>
<dbReference type="InterPro" id="IPR003856">
    <property type="entry name" value="LPS_length_determ_N"/>
</dbReference>
<feature type="transmembrane region" description="Helical" evidence="17">
    <location>
        <begin position="9"/>
        <end position="29"/>
    </location>
</feature>
<dbReference type="EC" id="2.7.10.2" evidence="5"/>
<evidence type="ECO:0000256" key="7">
    <source>
        <dbReference type="ARBA" id="ARBA00022519"/>
    </source>
</evidence>
<keyword evidence="14 17" id="KW-0472">Membrane</keyword>
<feature type="domain" description="AAA" evidence="19">
    <location>
        <begin position="264"/>
        <end position="385"/>
    </location>
</feature>
<gene>
    <name evidence="20" type="ORF">HGA05_02415</name>
</gene>
<dbReference type="GO" id="GO:0005886">
    <property type="term" value="C:plasma membrane"/>
    <property type="evidence" value="ECO:0007669"/>
    <property type="project" value="UniProtKB-SubCell"/>
</dbReference>
<comment type="similarity">
    <text evidence="3">Belongs to the CpsD/CapB family.</text>
</comment>
<evidence type="ECO:0000256" key="2">
    <source>
        <dbReference type="ARBA" id="ARBA00006683"/>
    </source>
</evidence>
<dbReference type="GO" id="GO:0004715">
    <property type="term" value="F:non-membrane spanning protein tyrosine kinase activity"/>
    <property type="evidence" value="ECO:0007669"/>
    <property type="project" value="UniProtKB-EC"/>
</dbReference>
<dbReference type="InterPro" id="IPR027417">
    <property type="entry name" value="P-loop_NTPase"/>
</dbReference>
<sequence>MLDAVRRGWWIVLACGIVVALCGFGYSMLQSPVYRATAAVYVTSGSEASAQTAYQGSLASQQRVASYAELASSDEVIDRAISQGNLGMSRDEVREALQTSAKPDTVMLNISADAGSSEKAAQIANAVADSLSGYVATLESPAAGGQPLAKVTPVTHAESKTQAVSPKPVRDTLLAFLIGIVLGLIVLFVKNRFDRTVTSTADLEDIGSSLIFGSLPFSADLRDTSLVPFNKGASALAEAFRMVRTNLAFANVDDPVRAILITSGGAAEGKTTTAVNLARCLAEAGKTVILVDADLRRPAVATALEINPHVGLTDYLGGEGSIMEFVQPSGTERLSILAAGSVPPNPAELVGSRRAADGIAELRERFDFVIIDSPPVLPVTDAVVMSQWVDCVALVVRSGKTLAPDLRAVTSQFEVAGVALLGFVLNGVRRGTSAYSGGYTYYSNDLGKPNSTASVEGSTPRGRLGARR</sequence>
<dbReference type="PANTHER" id="PTHR32309:SF31">
    <property type="entry name" value="CAPSULAR EXOPOLYSACCHARIDE FAMILY"/>
    <property type="match status" value="1"/>
</dbReference>
<dbReference type="Proteomes" id="UP000563898">
    <property type="component" value="Unassembled WGS sequence"/>
</dbReference>
<evidence type="ECO:0000259" key="19">
    <source>
        <dbReference type="Pfam" id="PF13614"/>
    </source>
</evidence>
<dbReference type="Gene3D" id="3.40.50.300">
    <property type="entry name" value="P-loop containing nucleotide triphosphate hydrolases"/>
    <property type="match status" value="1"/>
</dbReference>
<evidence type="ECO:0000256" key="4">
    <source>
        <dbReference type="ARBA" id="ARBA00008883"/>
    </source>
</evidence>
<evidence type="ECO:0000256" key="1">
    <source>
        <dbReference type="ARBA" id="ARBA00004429"/>
    </source>
</evidence>
<evidence type="ECO:0000256" key="6">
    <source>
        <dbReference type="ARBA" id="ARBA00022475"/>
    </source>
</evidence>
<dbReference type="SUPFAM" id="SSF52540">
    <property type="entry name" value="P-loop containing nucleoside triphosphate hydrolases"/>
    <property type="match status" value="1"/>
</dbReference>
<evidence type="ECO:0000256" key="5">
    <source>
        <dbReference type="ARBA" id="ARBA00011903"/>
    </source>
</evidence>
<comment type="catalytic activity">
    <reaction evidence="16">
        <text>L-tyrosyl-[protein] + ATP = O-phospho-L-tyrosyl-[protein] + ADP + H(+)</text>
        <dbReference type="Rhea" id="RHEA:10596"/>
        <dbReference type="Rhea" id="RHEA-COMP:10136"/>
        <dbReference type="Rhea" id="RHEA-COMP:20101"/>
        <dbReference type="ChEBI" id="CHEBI:15378"/>
        <dbReference type="ChEBI" id="CHEBI:30616"/>
        <dbReference type="ChEBI" id="CHEBI:46858"/>
        <dbReference type="ChEBI" id="CHEBI:61978"/>
        <dbReference type="ChEBI" id="CHEBI:456216"/>
        <dbReference type="EC" id="2.7.10.2"/>
    </reaction>
</comment>
<comment type="subcellular location">
    <subcellularLocation>
        <location evidence="1">Cell inner membrane</location>
        <topology evidence="1">Multi-pass membrane protein</topology>
    </subcellularLocation>
</comment>
<evidence type="ECO:0000256" key="11">
    <source>
        <dbReference type="ARBA" id="ARBA00022777"/>
    </source>
</evidence>
<evidence type="ECO:0000256" key="10">
    <source>
        <dbReference type="ARBA" id="ARBA00022741"/>
    </source>
</evidence>
<dbReference type="Pfam" id="PF13614">
    <property type="entry name" value="AAA_31"/>
    <property type="match status" value="1"/>
</dbReference>
<dbReference type="FunFam" id="3.40.50.300:FF:000527">
    <property type="entry name" value="Tyrosine-protein kinase etk"/>
    <property type="match status" value="1"/>
</dbReference>
<evidence type="ECO:0000256" key="14">
    <source>
        <dbReference type="ARBA" id="ARBA00023136"/>
    </source>
</evidence>
<organism evidence="20 21">
    <name type="scientific">Gordonia polyisoprenivorans</name>
    <dbReference type="NCBI Taxonomy" id="84595"/>
    <lineage>
        <taxon>Bacteria</taxon>
        <taxon>Bacillati</taxon>
        <taxon>Actinomycetota</taxon>
        <taxon>Actinomycetes</taxon>
        <taxon>Mycobacteriales</taxon>
        <taxon>Gordoniaceae</taxon>
        <taxon>Gordonia</taxon>
    </lineage>
</organism>
<accession>A0A846WHQ1</accession>
<dbReference type="NCBIfam" id="TIGR01007">
    <property type="entry name" value="eps_fam"/>
    <property type="match status" value="1"/>
</dbReference>
<keyword evidence="8 20" id="KW-0808">Transferase</keyword>
<evidence type="ECO:0000256" key="16">
    <source>
        <dbReference type="ARBA" id="ARBA00051245"/>
    </source>
</evidence>
<dbReference type="GO" id="GO:0042802">
    <property type="term" value="F:identical protein binding"/>
    <property type="evidence" value="ECO:0007669"/>
    <property type="project" value="UniProtKB-ARBA"/>
</dbReference>
<dbReference type="CDD" id="cd05387">
    <property type="entry name" value="BY-kinase"/>
    <property type="match status" value="1"/>
</dbReference>